<dbReference type="PANTHER" id="PTHR10188">
    <property type="entry name" value="L-ASPARAGINASE"/>
    <property type="match status" value="1"/>
</dbReference>
<dbReference type="Gene3D" id="3.60.20.30">
    <property type="entry name" value="(Glycosyl)asparaginase"/>
    <property type="match status" value="1"/>
</dbReference>
<feature type="binding site" evidence="2">
    <location>
        <begin position="239"/>
        <end position="242"/>
    </location>
    <ligand>
        <name>substrate</name>
    </ligand>
</feature>
<dbReference type="SUPFAM" id="SSF56235">
    <property type="entry name" value="N-terminal nucleophile aminohydrolases (Ntn hydrolases)"/>
    <property type="match status" value="1"/>
</dbReference>
<dbReference type="GO" id="GO:0005737">
    <property type="term" value="C:cytoplasm"/>
    <property type="evidence" value="ECO:0007669"/>
    <property type="project" value="TreeGrafter"/>
</dbReference>
<comment type="caution">
    <text evidence="4">The sequence shown here is derived from an EMBL/GenBank/DDBJ whole genome shotgun (WGS) entry which is preliminary data.</text>
</comment>
<sequence>MISRRKFLAGSVVATSGLLLNQKVSVAAEKSTSSTPLKGKPIIISTWKHGLPANEAAAKILQKGGRSLDAVEAGARVPEADPNIMTVGLGGYPDRDGCVTLDACIMDEKGNAGSVTFLQDIVHPVSVARKVMEDTPHVMLSGEGALQFALEKGFKKQNLLTDKAREAWEEWKKKSKYEPVINIENHDTISMLAIDTNGDLSGACTTSGAAFKMHGRVGDSPIIGAGLFCDNEVGGAASTGMGELVMKTVGSFLVVELMRNGMSPQQACEEAVHRIAEKIPGYEKFQIGYIAINKAGETGAYCIHPGFNYALWKDGQNTLTDAISLLKK</sequence>
<feature type="active site" description="Nucleophile" evidence="1">
    <location>
        <position position="188"/>
    </location>
</feature>
<name>A0A5M4AWJ4_9BACT</name>
<dbReference type="GO" id="GO:0016811">
    <property type="term" value="F:hydrolase activity, acting on carbon-nitrogen (but not peptide) bonds, in linear amides"/>
    <property type="evidence" value="ECO:0007669"/>
    <property type="project" value="UniProtKB-ARBA"/>
</dbReference>
<gene>
    <name evidence="4" type="ORF">PbJCM13498_06800</name>
</gene>
<evidence type="ECO:0000256" key="1">
    <source>
        <dbReference type="PIRSR" id="PIRSR600246-1"/>
    </source>
</evidence>
<dbReference type="InterPro" id="IPR000246">
    <property type="entry name" value="Peptidase_T2"/>
</dbReference>
<dbReference type="Pfam" id="PF01112">
    <property type="entry name" value="Asparaginase_2"/>
    <property type="match status" value="1"/>
</dbReference>
<keyword evidence="5" id="KW-1185">Reference proteome</keyword>
<reference evidence="4 5" key="1">
    <citation type="submission" date="2019-10" db="EMBL/GenBank/DDBJ databases">
        <title>Prolixibacter strains distinguished by the presence of nitrate reductase genes were adept at nitrate-dependent anaerobic corrosion of metallic iron and carbon steel.</title>
        <authorList>
            <person name="Iino T."/>
            <person name="Shono N."/>
            <person name="Ito K."/>
            <person name="Nakamura R."/>
            <person name="Sueoka K."/>
            <person name="Harayama S."/>
            <person name="Ohkuma M."/>
        </authorList>
    </citation>
    <scope>NUCLEOTIDE SEQUENCE [LARGE SCALE GENOMIC DNA]</scope>
    <source>
        <strain evidence="4 5">JCM 13498</strain>
    </source>
</reference>
<proteinExistence type="predicted"/>
<accession>A0A5M4AWJ4</accession>
<dbReference type="RefSeq" id="WP_025863585.1">
    <property type="nucleotide sequence ID" value="NZ_BLAX01000001.1"/>
</dbReference>
<dbReference type="Proteomes" id="UP000391834">
    <property type="component" value="Unassembled WGS sequence"/>
</dbReference>
<evidence type="ECO:0000256" key="3">
    <source>
        <dbReference type="PIRSR" id="PIRSR600246-3"/>
    </source>
</evidence>
<feature type="site" description="Cleavage; by autolysis" evidence="3">
    <location>
        <begin position="187"/>
        <end position="188"/>
    </location>
</feature>
<feature type="binding site" evidence="2">
    <location>
        <begin position="216"/>
        <end position="219"/>
    </location>
    <ligand>
        <name>substrate</name>
    </ligand>
</feature>
<dbReference type="FunFam" id="3.60.20.30:FF:000005">
    <property type="entry name" value="N(4)-(Beta-N-acetylglucosaminyl)-L-asparaginase"/>
    <property type="match status" value="1"/>
</dbReference>
<dbReference type="InterPro" id="IPR029055">
    <property type="entry name" value="Ntn_hydrolases_N"/>
</dbReference>
<dbReference type="EMBL" id="BLAX01000001">
    <property type="protein sequence ID" value="GET31817.1"/>
    <property type="molecule type" value="Genomic_DNA"/>
</dbReference>
<organism evidence="4 5">
    <name type="scientific">Prolixibacter bellariivorans</name>
    <dbReference type="NCBI Taxonomy" id="314319"/>
    <lineage>
        <taxon>Bacteria</taxon>
        <taxon>Pseudomonadati</taxon>
        <taxon>Bacteroidota</taxon>
        <taxon>Bacteroidia</taxon>
        <taxon>Marinilabiliales</taxon>
        <taxon>Prolixibacteraceae</taxon>
        <taxon>Prolixibacter</taxon>
    </lineage>
</organism>
<dbReference type="AlphaFoldDB" id="A0A5M4AWJ4"/>
<dbReference type="PANTHER" id="PTHR10188:SF6">
    <property type="entry name" value="N(4)-(BETA-N-ACETYLGLUCOSAMINYL)-L-ASPARAGINASE"/>
    <property type="match status" value="1"/>
</dbReference>
<evidence type="ECO:0000313" key="5">
    <source>
        <dbReference type="Proteomes" id="UP000391834"/>
    </source>
</evidence>
<evidence type="ECO:0000313" key="4">
    <source>
        <dbReference type="EMBL" id="GET31817.1"/>
    </source>
</evidence>
<dbReference type="CDD" id="cd04513">
    <property type="entry name" value="Glycosylasparaginase"/>
    <property type="match status" value="1"/>
</dbReference>
<evidence type="ECO:0000256" key="2">
    <source>
        <dbReference type="PIRSR" id="PIRSR600246-2"/>
    </source>
</evidence>
<dbReference type="OrthoDB" id="9780217at2"/>
<protein>
    <submittedName>
        <fullName evidence="4">N(4)-(Beta-N-acetylglucosaminyl)-L-asparaginase</fullName>
    </submittedName>
</protein>